<keyword evidence="4" id="KW-0378">Hydrolase</keyword>
<evidence type="ECO:0000256" key="2">
    <source>
        <dbReference type="ARBA" id="ARBA00022737"/>
    </source>
</evidence>
<keyword evidence="2" id="KW-0677">Repeat</keyword>
<dbReference type="HOGENOM" id="CLU_2054904_0_0_1"/>
<dbReference type="PANTHER" id="PTHR22655">
    <property type="entry name" value="ATP-DEPENDENT RNA HELICASE TDRD12-RELATED"/>
    <property type="match status" value="1"/>
</dbReference>
<dbReference type="InParanoid" id="H2Z152"/>
<keyword evidence="9" id="KW-1185">Reference proteome</keyword>
<dbReference type="GO" id="GO:0016787">
    <property type="term" value="F:hydrolase activity"/>
    <property type="evidence" value="ECO:0007669"/>
    <property type="project" value="UniProtKB-KW"/>
</dbReference>
<dbReference type="GO" id="GO:0003724">
    <property type="term" value="F:RNA helicase activity"/>
    <property type="evidence" value="ECO:0007669"/>
    <property type="project" value="UniProtKB-EC"/>
</dbReference>
<evidence type="ECO:0000256" key="7">
    <source>
        <dbReference type="ARBA" id="ARBA00047984"/>
    </source>
</evidence>
<keyword evidence="5" id="KW-0347">Helicase</keyword>
<accession>H2Z152</accession>
<reference evidence="8" key="2">
    <citation type="submission" date="2025-08" db="UniProtKB">
        <authorList>
            <consortium name="Ensembl"/>
        </authorList>
    </citation>
    <scope>IDENTIFICATION</scope>
</reference>
<evidence type="ECO:0000256" key="3">
    <source>
        <dbReference type="ARBA" id="ARBA00022741"/>
    </source>
</evidence>
<dbReference type="AlphaFoldDB" id="H2Z152"/>
<protein>
    <recommendedName>
        <fullName evidence="1">RNA helicase</fullName>
        <ecNumber evidence="1">3.6.4.13</ecNumber>
    </recommendedName>
</protein>
<dbReference type="GO" id="GO:0005524">
    <property type="term" value="F:ATP binding"/>
    <property type="evidence" value="ECO:0007669"/>
    <property type="project" value="UniProtKB-KW"/>
</dbReference>
<dbReference type="GeneTree" id="ENSGT00940000167250"/>
<evidence type="ECO:0000256" key="6">
    <source>
        <dbReference type="ARBA" id="ARBA00022840"/>
    </source>
</evidence>
<evidence type="ECO:0000256" key="4">
    <source>
        <dbReference type="ARBA" id="ARBA00022801"/>
    </source>
</evidence>
<dbReference type="PANTHER" id="PTHR22655:SF2">
    <property type="entry name" value="ATP-DEPENDENT RNA HELICASE TDRD12-RELATED"/>
    <property type="match status" value="1"/>
</dbReference>
<evidence type="ECO:0000256" key="5">
    <source>
        <dbReference type="ARBA" id="ARBA00022806"/>
    </source>
</evidence>
<proteinExistence type="predicted"/>
<dbReference type="GO" id="GO:0042078">
    <property type="term" value="P:germ-line stem cell division"/>
    <property type="evidence" value="ECO:0007669"/>
    <property type="project" value="TreeGrafter"/>
</dbReference>
<evidence type="ECO:0000256" key="1">
    <source>
        <dbReference type="ARBA" id="ARBA00012552"/>
    </source>
</evidence>
<evidence type="ECO:0000313" key="8">
    <source>
        <dbReference type="Ensembl" id="ENSCSAVP00000011314.1"/>
    </source>
</evidence>
<name>H2Z152_CIOSA</name>
<evidence type="ECO:0000313" key="9">
    <source>
        <dbReference type="Proteomes" id="UP000007875"/>
    </source>
</evidence>
<keyword evidence="3" id="KW-0547">Nucleotide-binding</keyword>
<comment type="catalytic activity">
    <reaction evidence="7">
        <text>ATP + H2O = ADP + phosphate + H(+)</text>
        <dbReference type="Rhea" id="RHEA:13065"/>
        <dbReference type="ChEBI" id="CHEBI:15377"/>
        <dbReference type="ChEBI" id="CHEBI:15378"/>
        <dbReference type="ChEBI" id="CHEBI:30616"/>
        <dbReference type="ChEBI" id="CHEBI:43474"/>
        <dbReference type="ChEBI" id="CHEBI:456216"/>
        <dbReference type="EC" id="3.6.4.13"/>
    </reaction>
</comment>
<dbReference type="Ensembl" id="ENSCSAVT00000011447.1">
    <property type="protein sequence ID" value="ENSCSAVP00000011314.1"/>
    <property type="gene ID" value="ENSCSAVG00000006618.1"/>
</dbReference>
<keyword evidence="6" id="KW-0067">ATP-binding</keyword>
<organism evidence="8 9">
    <name type="scientific">Ciona savignyi</name>
    <name type="common">Pacific transparent sea squirt</name>
    <dbReference type="NCBI Taxonomy" id="51511"/>
    <lineage>
        <taxon>Eukaryota</taxon>
        <taxon>Metazoa</taxon>
        <taxon>Chordata</taxon>
        <taxon>Tunicata</taxon>
        <taxon>Ascidiacea</taxon>
        <taxon>Phlebobranchia</taxon>
        <taxon>Cionidae</taxon>
        <taxon>Ciona</taxon>
    </lineage>
</organism>
<reference evidence="9" key="1">
    <citation type="submission" date="2003-08" db="EMBL/GenBank/DDBJ databases">
        <authorList>
            <person name="Birren B."/>
            <person name="Nusbaum C."/>
            <person name="Abebe A."/>
            <person name="Abouelleil A."/>
            <person name="Adekoya E."/>
            <person name="Ait-zahra M."/>
            <person name="Allen N."/>
            <person name="Allen T."/>
            <person name="An P."/>
            <person name="Anderson M."/>
            <person name="Anderson S."/>
            <person name="Arachchi H."/>
            <person name="Armbruster J."/>
            <person name="Bachantsang P."/>
            <person name="Baldwin J."/>
            <person name="Barry A."/>
            <person name="Bayul T."/>
            <person name="Blitshsteyn B."/>
            <person name="Bloom T."/>
            <person name="Blye J."/>
            <person name="Boguslavskiy L."/>
            <person name="Borowsky M."/>
            <person name="Boukhgalter B."/>
            <person name="Brunache A."/>
            <person name="Butler J."/>
            <person name="Calixte N."/>
            <person name="Calvo S."/>
            <person name="Camarata J."/>
            <person name="Campo K."/>
            <person name="Chang J."/>
            <person name="Cheshatsang Y."/>
            <person name="Citroen M."/>
            <person name="Collymore A."/>
            <person name="Considine T."/>
            <person name="Cook A."/>
            <person name="Cooke P."/>
            <person name="Corum B."/>
            <person name="Cuomo C."/>
            <person name="David R."/>
            <person name="Dawoe T."/>
            <person name="Degray S."/>
            <person name="Dodge S."/>
            <person name="Dooley K."/>
            <person name="Dorje P."/>
            <person name="Dorjee K."/>
            <person name="Dorris L."/>
            <person name="Duffey N."/>
            <person name="Dupes A."/>
            <person name="Elkins T."/>
            <person name="Engels R."/>
            <person name="Erickson J."/>
            <person name="Farina A."/>
            <person name="Faro S."/>
            <person name="Ferreira P."/>
            <person name="Fischer H."/>
            <person name="Fitzgerald M."/>
            <person name="Foley K."/>
            <person name="Gage D."/>
            <person name="Galagan J."/>
            <person name="Gearin G."/>
            <person name="Gnerre S."/>
            <person name="Gnirke A."/>
            <person name="Goyette A."/>
            <person name="Graham J."/>
            <person name="Grandbois E."/>
            <person name="Gyaltsen K."/>
            <person name="Hafez N."/>
            <person name="Hagopian D."/>
            <person name="Hagos B."/>
            <person name="Hall J."/>
            <person name="Hatcher B."/>
            <person name="Heller A."/>
            <person name="Higgins H."/>
            <person name="Honan T."/>
            <person name="Horn A."/>
            <person name="Houde N."/>
            <person name="Hughes L."/>
            <person name="Hulme W."/>
            <person name="Husby E."/>
            <person name="Iliev I."/>
            <person name="Jaffe D."/>
            <person name="Jones C."/>
            <person name="Kamal M."/>
            <person name="Kamat A."/>
            <person name="Kamvysselis M."/>
            <person name="Karlsson E."/>
            <person name="Kells C."/>
            <person name="Kieu A."/>
            <person name="Kisner P."/>
            <person name="Kodira C."/>
            <person name="Kulbokas E."/>
            <person name="Labutti K."/>
            <person name="Lama D."/>
            <person name="Landers T."/>
            <person name="Leger J."/>
            <person name="Levine S."/>
            <person name="Lewis D."/>
            <person name="Lewis T."/>
            <person name="Lindblad-toh K."/>
            <person name="Liu X."/>
            <person name="Lokyitsang T."/>
            <person name="Lokyitsang Y."/>
            <person name="Lucien O."/>
            <person name="Lui A."/>
            <person name="Ma L.J."/>
            <person name="Mabbitt R."/>
            <person name="Macdonald J."/>
            <person name="Maclean C."/>
            <person name="Major J."/>
            <person name="Manning J."/>
            <person name="Marabella R."/>
            <person name="Maru K."/>
            <person name="Matthews C."/>
            <person name="Mauceli E."/>
            <person name="Mccarthy M."/>
            <person name="Mcdonough S."/>
            <person name="Mcghee T."/>
            <person name="Meldrim J."/>
            <person name="Meneus L."/>
            <person name="Mesirov J."/>
            <person name="Mihalev A."/>
            <person name="Mihova T."/>
            <person name="Mikkelsen T."/>
            <person name="Mlenga V."/>
            <person name="Moru K."/>
            <person name="Mozes J."/>
            <person name="Mulrain L."/>
            <person name="Munson G."/>
            <person name="Naylor J."/>
            <person name="Newes C."/>
            <person name="Nguyen C."/>
            <person name="Nguyen N."/>
            <person name="Nguyen T."/>
            <person name="Nicol R."/>
            <person name="Nielsen C."/>
            <person name="Nizzari M."/>
            <person name="Norbu C."/>
            <person name="Norbu N."/>
            <person name="O'donnell P."/>
            <person name="Okoawo O."/>
            <person name="O'leary S."/>
            <person name="Omotosho B."/>
            <person name="O'neill K."/>
            <person name="Osman S."/>
            <person name="Parker S."/>
            <person name="Perrin D."/>
            <person name="Phunkhang P."/>
            <person name="Piqani B."/>
            <person name="Purcell S."/>
            <person name="Rachupka T."/>
            <person name="Ramasamy U."/>
            <person name="Rameau R."/>
            <person name="Ray V."/>
            <person name="Raymond C."/>
            <person name="Retta R."/>
            <person name="Richardson S."/>
            <person name="Rise C."/>
            <person name="Rodriguez J."/>
            <person name="Rogers J."/>
            <person name="Rogov P."/>
            <person name="Rutman M."/>
            <person name="Schupbach R."/>
            <person name="Seaman C."/>
            <person name="Settipalli S."/>
            <person name="Sharpe T."/>
            <person name="Sheridan J."/>
            <person name="Sherpa N."/>
            <person name="Shi J."/>
            <person name="Smirnov S."/>
            <person name="Smith C."/>
            <person name="Sougnez C."/>
            <person name="Spencer B."/>
            <person name="Stalker J."/>
            <person name="Stange-thomann N."/>
            <person name="Stavropoulos S."/>
            <person name="Stetson K."/>
            <person name="Stone C."/>
            <person name="Stone S."/>
            <person name="Stubbs M."/>
            <person name="Talamas J."/>
            <person name="Tchuinga P."/>
            <person name="Tenzing P."/>
            <person name="Tesfaye S."/>
            <person name="Theodore J."/>
            <person name="Thoulutsang Y."/>
            <person name="Topham K."/>
            <person name="Towey S."/>
            <person name="Tsamla T."/>
            <person name="Tsomo N."/>
            <person name="Vallee D."/>
            <person name="Vassiliev H."/>
            <person name="Venkataraman V."/>
            <person name="Vinson J."/>
            <person name="Vo A."/>
            <person name="Wade C."/>
            <person name="Wang S."/>
            <person name="Wangchuk T."/>
            <person name="Wangdi T."/>
            <person name="Whittaker C."/>
            <person name="Wilkinson J."/>
            <person name="Wu Y."/>
            <person name="Wyman D."/>
            <person name="Yadav S."/>
            <person name="Yang S."/>
            <person name="Yang X."/>
            <person name="Yeager S."/>
            <person name="Yee E."/>
            <person name="Young G."/>
            <person name="Zainoun J."/>
            <person name="Zembeck L."/>
            <person name="Zimmer A."/>
            <person name="Zody M."/>
            <person name="Lander E."/>
        </authorList>
    </citation>
    <scope>NUCLEOTIDE SEQUENCE [LARGE SCALE GENOMIC DNA]</scope>
</reference>
<sequence>MQASELVHNLIFEKEIEGNIVLALGHTIWLKPVVIRSKLPKTGVFVTDCDVIEELIASGLAVKNTDHVTNLLAASSDKIVEMVEPCTNSASNHASSDLNFENGVNFEELEVIDNTVSISS</sequence>
<reference evidence="8" key="3">
    <citation type="submission" date="2025-09" db="UniProtKB">
        <authorList>
            <consortium name="Ensembl"/>
        </authorList>
    </citation>
    <scope>IDENTIFICATION</scope>
</reference>
<dbReference type="EC" id="3.6.4.13" evidence="1"/>
<dbReference type="Proteomes" id="UP000007875">
    <property type="component" value="Unassembled WGS sequence"/>
</dbReference>